<feature type="chain" id="PRO_5003392189" description="Lipoprotein" evidence="1">
    <location>
        <begin position="19"/>
        <end position="68"/>
    </location>
</feature>
<gene>
    <name evidence="2" type="ordered locus">KVU_1548</name>
</gene>
<reference evidence="2 3" key="1">
    <citation type="journal article" date="2011" name="J. Bacteriol.">
        <title>Complete genome sequence of the industrial strain Ketogulonicigenium vulgare WSH-001.</title>
        <authorList>
            <person name="Liu L."/>
            <person name="Li Y."/>
            <person name="Zhang J."/>
            <person name="Zhou Z."/>
            <person name="Liu J."/>
            <person name="Li X."/>
            <person name="Zhou J."/>
            <person name="Du G."/>
            <person name="Wang L."/>
            <person name="Chen J."/>
        </authorList>
    </citation>
    <scope>NUCLEOTIDE SEQUENCE [LARGE SCALE GENOMIC DNA]</scope>
    <source>
        <strain evidence="2 3">WSH-001</strain>
    </source>
</reference>
<dbReference type="Proteomes" id="UP000000692">
    <property type="component" value="Chromosome"/>
</dbReference>
<dbReference type="EMBL" id="CP002018">
    <property type="protein sequence ID" value="AEM41387.1"/>
    <property type="molecule type" value="Genomic_DNA"/>
</dbReference>
<keyword evidence="3" id="KW-1185">Reference proteome</keyword>
<proteinExistence type="predicted"/>
<organism evidence="2 3">
    <name type="scientific">Ketogulonicigenium vulgare (strain WSH-001)</name>
    <dbReference type="NCBI Taxonomy" id="759362"/>
    <lineage>
        <taxon>Bacteria</taxon>
        <taxon>Pseudomonadati</taxon>
        <taxon>Pseudomonadota</taxon>
        <taxon>Alphaproteobacteria</taxon>
        <taxon>Rhodobacterales</taxon>
        <taxon>Roseobacteraceae</taxon>
        <taxon>Ketogulonicigenium</taxon>
    </lineage>
</organism>
<protein>
    <recommendedName>
        <fullName evidence="4">Lipoprotein</fullName>
    </recommendedName>
</protein>
<dbReference type="AlphaFoldDB" id="F9Y9P9"/>
<evidence type="ECO:0000313" key="2">
    <source>
        <dbReference type="EMBL" id="AEM41387.1"/>
    </source>
</evidence>
<accession>F9Y9P9</accession>
<keyword evidence="1" id="KW-0732">Signal</keyword>
<evidence type="ECO:0000256" key="1">
    <source>
        <dbReference type="SAM" id="SignalP"/>
    </source>
</evidence>
<feature type="signal peptide" evidence="1">
    <location>
        <begin position="1"/>
        <end position="18"/>
    </location>
</feature>
<evidence type="ECO:0008006" key="4">
    <source>
        <dbReference type="Google" id="ProtNLM"/>
    </source>
</evidence>
<dbReference type="KEGG" id="kvl:KVU_1548"/>
<dbReference type="HOGENOM" id="CLU_2788329_0_0_5"/>
<dbReference type="PROSITE" id="PS51257">
    <property type="entry name" value="PROKAR_LIPOPROTEIN"/>
    <property type="match status" value="1"/>
</dbReference>
<name>F9Y9P9_KETVW</name>
<sequence>MRRSLMMLTWLIALSALASCGERIEAGCAGWRQIQVAGATVDYLADQDPQALRALIGHQDFGVASGCW</sequence>
<evidence type="ECO:0000313" key="3">
    <source>
        <dbReference type="Proteomes" id="UP000000692"/>
    </source>
</evidence>